<protein>
    <submittedName>
        <fullName evidence="2">Uncharacterized protein</fullName>
    </submittedName>
</protein>
<reference evidence="2" key="1">
    <citation type="journal article" date="2009" name="PLoS Genet.">
        <title>Sequencing, mapping, and analysis of 27,455 maize full-length cDNAs.</title>
        <authorList>
            <person name="Soderlund C."/>
            <person name="Descour A."/>
            <person name="Kudrna D."/>
            <person name="Bomhoff M."/>
            <person name="Boyd L."/>
            <person name="Currie J."/>
            <person name="Angelova A."/>
            <person name="Collura K."/>
            <person name="Wissotski M."/>
            <person name="Ashley E."/>
            <person name="Morrow D."/>
            <person name="Fernandes J."/>
            <person name="Walbot V."/>
            <person name="Yu Y."/>
        </authorList>
    </citation>
    <scope>NUCLEOTIDE SEQUENCE</scope>
    <source>
        <strain evidence="2">B73</strain>
    </source>
</reference>
<feature type="region of interest" description="Disordered" evidence="1">
    <location>
        <begin position="29"/>
        <end position="53"/>
    </location>
</feature>
<sequence length="101" mass="10456">MALVKKEKPICSIHVPCSARPAARAIRGAGSPGRCAASSVAPRQSAMGTRSRSKYRFSIPAAVEGRRCAKRSSSCAKAAARRRSRRGEGSGAASGAKGARE</sequence>
<dbReference type="AlphaFoldDB" id="C4J712"/>
<dbReference type="EMBL" id="BT086609">
    <property type="protein sequence ID" value="ACR36962.1"/>
    <property type="molecule type" value="mRNA"/>
</dbReference>
<evidence type="ECO:0000313" key="2">
    <source>
        <dbReference type="EMBL" id="ACR36962.1"/>
    </source>
</evidence>
<name>C4J712_MAIZE</name>
<feature type="compositionally biased region" description="Low complexity" evidence="1">
    <location>
        <begin position="91"/>
        <end position="101"/>
    </location>
</feature>
<accession>C4J712</accession>
<proteinExistence type="evidence at transcript level"/>
<reference evidence="2" key="2">
    <citation type="submission" date="2012-06" db="EMBL/GenBank/DDBJ databases">
        <authorList>
            <person name="Yu Y."/>
            <person name="Currie J."/>
            <person name="Lomeli R."/>
            <person name="Angelova A."/>
            <person name="Collura K."/>
            <person name="Wissotski M."/>
            <person name="Campos D."/>
            <person name="Kudrna D."/>
            <person name="Golser W."/>
            <person name="Ashely E."/>
            <person name="Descour A."/>
            <person name="Fernandes J."/>
            <person name="Soderlund C."/>
            <person name="Walbot V."/>
        </authorList>
    </citation>
    <scope>NUCLEOTIDE SEQUENCE</scope>
    <source>
        <strain evidence="2">B73</strain>
    </source>
</reference>
<organism evidence="2">
    <name type="scientific">Zea mays</name>
    <name type="common">Maize</name>
    <dbReference type="NCBI Taxonomy" id="4577"/>
    <lineage>
        <taxon>Eukaryota</taxon>
        <taxon>Viridiplantae</taxon>
        <taxon>Streptophyta</taxon>
        <taxon>Embryophyta</taxon>
        <taxon>Tracheophyta</taxon>
        <taxon>Spermatophyta</taxon>
        <taxon>Magnoliopsida</taxon>
        <taxon>Liliopsida</taxon>
        <taxon>Poales</taxon>
        <taxon>Poaceae</taxon>
        <taxon>PACMAD clade</taxon>
        <taxon>Panicoideae</taxon>
        <taxon>Andropogonodae</taxon>
        <taxon>Andropogoneae</taxon>
        <taxon>Tripsacinae</taxon>
        <taxon>Zea</taxon>
    </lineage>
</organism>
<feature type="region of interest" description="Disordered" evidence="1">
    <location>
        <begin position="70"/>
        <end position="101"/>
    </location>
</feature>
<evidence type="ECO:0000256" key="1">
    <source>
        <dbReference type="SAM" id="MobiDB-lite"/>
    </source>
</evidence>